<evidence type="ECO:0008006" key="4">
    <source>
        <dbReference type="Google" id="ProtNLM"/>
    </source>
</evidence>
<feature type="region of interest" description="Disordered" evidence="1">
    <location>
        <begin position="31"/>
        <end position="66"/>
    </location>
</feature>
<dbReference type="EMBL" id="BPLR01005554">
    <property type="protein sequence ID" value="GIY03188.1"/>
    <property type="molecule type" value="Genomic_DNA"/>
</dbReference>
<sequence length="66" mass="7377">MVPVGRFPNGMTMERLRLLSLFYEGESGVIHTSVHSGPKSRGSRGKSSYTASRQHRKSFPPGRFLL</sequence>
<accession>A0AAV4PZT2</accession>
<organism evidence="2 3">
    <name type="scientific">Caerostris extrusa</name>
    <name type="common">Bark spider</name>
    <name type="synonym">Caerostris bankana</name>
    <dbReference type="NCBI Taxonomy" id="172846"/>
    <lineage>
        <taxon>Eukaryota</taxon>
        <taxon>Metazoa</taxon>
        <taxon>Ecdysozoa</taxon>
        <taxon>Arthropoda</taxon>
        <taxon>Chelicerata</taxon>
        <taxon>Arachnida</taxon>
        <taxon>Araneae</taxon>
        <taxon>Araneomorphae</taxon>
        <taxon>Entelegynae</taxon>
        <taxon>Araneoidea</taxon>
        <taxon>Araneidae</taxon>
        <taxon>Caerostris</taxon>
    </lineage>
</organism>
<dbReference type="AlphaFoldDB" id="A0AAV4PZT2"/>
<evidence type="ECO:0000313" key="3">
    <source>
        <dbReference type="Proteomes" id="UP001054945"/>
    </source>
</evidence>
<dbReference type="Proteomes" id="UP001054945">
    <property type="component" value="Unassembled WGS sequence"/>
</dbReference>
<evidence type="ECO:0000256" key="1">
    <source>
        <dbReference type="SAM" id="MobiDB-lite"/>
    </source>
</evidence>
<name>A0AAV4PZT2_CAEEX</name>
<feature type="compositionally biased region" description="Low complexity" evidence="1">
    <location>
        <begin position="36"/>
        <end position="48"/>
    </location>
</feature>
<proteinExistence type="predicted"/>
<reference evidence="2 3" key="1">
    <citation type="submission" date="2021-06" db="EMBL/GenBank/DDBJ databases">
        <title>Caerostris extrusa draft genome.</title>
        <authorList>
            <person name="Kono N."/>
            <person name="Arakawa K."/>
        </authorList>
    </citation>
    <scope>NUCLEOTIDE SEQUENCE [LARGE SCALE GENOMIC DNA]</scope>
</reference>
<keyword evidence="3" id="KW-1185">Reference proteome</keyword>
<comment type="caution">
    <text evidence="2">The sequence shown here is derived from an EMBL/GenBank/DDBJ whole genome shotgun (WGS) entry which is preliminary data.</text>
</comment>
<protein>
    <recommendedName>
        <fullName evidence="4">Ycf15</fullName>
    </recommendedName>
</protein>
<gene>
    <name evidence="2" type="ORF">CEXT_284321</name>
</gene>
<evidence type="ECO:0000313" key="2">
    <source>
        <dbReference type="EMBL" id="GIY03188.1"/>
    </source>
</evidence>